<protein>
    <submittedName>
        <fullName evidence="3">Uncharacterized protein</fullName>
    </submittedName>
</protein>
<organism evidence="3 4">
    <name type="scientific">Chlorella sorokiniana</name>
    <name type="common">Freshwater green alga</name>
    <dbReference type="NCBI Taxonomy" id="3076"/>
    <lineage>
        <taxon>Eukaryota</taxon>
        <taxon>Viridiplantae</taxon>
        <taxon>Chlorophyta</taxon>
        <taxon>core chlorophytes</taxon>
        <taxon>Trebouxiophyceae</taxon>
        <taxon>Chlorellales</taxon>
        <taxon>Chlorellaceae</taxon>
        <taxon>Chlorella clade</taxon>
        <taxon>Chlorella</taxon>
    </lineage>
</organism>
<comment type="subcellular location">
    <subcellularLocation>
        <location evidence="1">Cytoplasm</location>
        <location evidence="1">Cytoskeleton</location>
        <location evidence="1">Cilium axoneme</location>
    </subcellularLocation>
</comment>
<dbReference type="SUPFAM" id="SSF52047">
    <property type="entry name" value="RNI-like"/>
    <property type="match status" value="1"/>
</dbReference>
<keyword evidence="4" id="KW-1185">Reference proteome</keyword>
<feature type="transmembrane region" description="Helical" evidence="2">
    <location>
        <begin position="158"/>
        <end position="186"/>
    </location>
</feature>
<reference evidence="3 4" key="1">
    <citation type="journal article" date="2018" name="Plant J.">
        <title>Genome sequences of Chlorella sorokiniana UTEX 1602 and Micractinium conductrix SAG 241.80: implications to maltose excretion by a green alga.</title>
        <authorList>
            <person name="Arriola M.B."/>
            <person name="Velmurugan N."/>
            <person name="Zhang Y."/>
            <person name="Plunkett M.H."/>
            <person name="Hondzo H."/>
            <person name="Barney B.M."/>
        </authorList>
    </citation>
    <scope>NUCLEOTIDE SEQUENCE [LARGE SCALE GENOMIC DNA]</scope>
    <source>
        <strain evidence="4">UTEX 1602</strain>
    </source>
</reference>
<gene>
    <name evidence="3" type="ORF">C2E21_3296</name>
</gene>
<comment type="caution">
    <text evidence="3">The sequence shown here is derived from an EMBL/GenBank/DDBJ whole genome shotgun (WGS) entry which is preliminary data.</text>
</comment>
<dbReference type="InterPro" id="IPR032675">
    <property type="entry name" value="LRR_dom_sf"/>
</dbReference>
<sequence length="270" mass="29615">MLWQLPNLRSLEIIDWDDFLPASAIPSGLTSLKLQEDRSLEEPDSFPSMPGLQELSVGYRIFADLIHLQPCPLSAATSLHTLQLSGSSHLNEKDVAALAVALPGLQQLYLRNYYLGISLDTERIMLHLKSLMPGLQFFYPSHNAHFGPNPFMCCGLHFALSAGFLSFLSNAAGAYGLLFLFFNFYMDPGQRFLVNVSLRIAALASMNFSLLPVGSAVAAIKAAAETADPLRPLWELLYIPLIPGISFTVFSWGVTLLAASGLLGWLAKRQ</sequence>
<evidence type="ECO:0000256" key="2">
    <source>
        <dbReference type="SAM" id="Phobius"/>
    </source>
</evidence>
<evidence type="ECO:0000313" key="3">
    <source>
        <dbReference type="EMBL" id="PRW57592.1"/>
    </source>
</evidence>
<dbReference type="Proteomes" id="UP000239899">
    <property type="component" value="Unassembled WGS sequence"/>
</dbReference>
<name>A0A2P6TU39_CHLSO</name>
<dbReference type="Gene3D" id="3.80.10.10">
    <property type="entry name" value="Ribonuclease Inhibitor"/>
    <property type="match status" value="1"/>
</dbReference>
<dbReference type="GO" id="GO:0005930">
    <property type="term" value="C:axoneme"/>
    <property type="evidence" value="ECO:0007669"/>
    <property type="project" value="UniProtKB-SubCell"/>
</dbReference>
<dbReference type="AlphaFoldDB" id="A0A2P6TU39"/>
<keyword evidence="2" id="KW-1133">Transmembrane helix</keyword>
<proteinExistence type="predicted"/>
<evidence type="ECO:0000313" key="4">
    <source>
        <dbReference type="Proteomes" id="UP000239899"/>
    </source>
</evidence>
<feature type="transmembrane region" description="Helical" evidence="2">
    <location>
        <begin position="244"/>
        <end position="267"/>
    </location>
</feature>
<keyword evidence="2" id="KW-0472">Membrane</keyword>
<dbReference type="EMBL" id="LHPG02000006">
    <property type="protein sequence ID" value="PRW57592.1"/>
    <property type="molecule type" value="Genomic_DNA"/>
</dbReference>
<evidence type="ECO:0000256" key="1">
    <source>
        <dbReference type="ARBA" id="ARBA00004430"/>
    </source>
</evidence>
<feature type="transmembrane region" description="Helical" evidence="2">
    <location>
        <begin position="198"/>
        <end position="224"/>
    </location>
</feature>
<accession>A0A2P6TU39</accession>
<keyword evidence="2" id="KW-0812">Transmembrane</keyword>